<dbReference type="GO" id="GO:0008194">
    <property type="term" value="F:UDP-glycosyltransferase activity"/>
    <property type="evidence" value="ECO:0007669"/>
    <property type="project" value="TreeGrafter"/>
</dbReference>
<evidence type="ECO:0000256" key="10">
    <source>
        <dbReference type="RuleBase" id="RU363063"/>
    </source>
</evidence>
<gene>
    <name evidence="11" type="primary">Cni-bre-5</name>
    <name evidence="11" type="synonym">Cnig_chr_IV.g14141</name>
    <name evidence="11" type="ORF">B9Z55_014141</name>
</gene>
<dbReference type="GO" id="GO:0006493">
    <property type="term" value="P:protein O-linked glycosylation"/>
    <property type="evidence" value="ECO:0007669"/>
    <property type="project" value="TreeGrafter"/>
</dbReference>
<keyword evidence="4" id="KW-0808">Transferase</keyword>
<evidence type="ECO:0000256" key="7">
    <source>
        <dbReference type="ARBA" id="ARBA00022989"/>
    </source>
</evidence>
<organism evidence="11 12">
    <name type="scientific">Caenorhabditis nigoni</name>
    <dbReference type="NCBI Taxonomy" id="1611254"/>
    <lineage>
        <taxon>Eukaryota</taxon>
        <taxon>Metazoa</taxon>
        <taxon>Ecdysozoa</taxon>
        <taxon>Nematoda</taxon>
        <taxon>Chromadorea</taxon>
        <taxon>Rhabditida</taxon>
        <taxon>Rhabditina</taxon>
        <taxon>Rhabditomorpha</taxon>
        <taxon>Rhabditoidea</taxon>
        <taxon>Rhabditidae</taxon>
        <taxon>Peloderinae</taxon>
        <taxon>Caenorhabditis</taxon>
    </lineage>
</organism>
<keyword evidence="3 10" id="KW-0328">Glycosyltransferase</keyword>
<sequence>MISWIRRIRRKYSELTGLKKALLLGATVFILWICGILDKAREEDFTEFEWPRISNQDPINSHFMQLPTCRLDNDAFKLMILIKSSSKNRQMRDSVRRTWGSYRVVDKVQIMPVFIVGRVKNSEVMRRIDEESEENKDMLIISAIDSYRNNTFKVPKLRNPIQFTTIQLFAALDYAGNPKDCVLPDFSFLVDDDYMVHIPNLIKFLKTKRKHDLVYEGFVFDTSPFRLKLHKHSISLEEYPYSRYPPYVSAGAVFLTSVTVERFRNTMRQLKMFPFDDVFTGILAKSVGVPTTHNENFIFWSRHVTRTEWDEGVIAAHGYARKSLEDEYNQLFG</sequence>
<keyword evidence="7 10" id="KW-1133">Transmembrane helix</keyword>
<dbReference type="STRING" id="1611254.A0A2G5U4Q4"/>
<name>A0A2G5U4Q4_9PELO</name>
<evidence type="ECO:0000313" key="12">
    <source>
        <dbReference type="Proteomes" id="UP000230233"/>
    </source>
</evidence>
<keyword evidence="8 10" id="KW-0333">Golgi apparatus</keyword>
<feature type="transmembrane region" description="Helical" evidence="10">
    <location>
        <begin position="21"/>
        <end position="38"/>
    </location>
</feature>
<comment type="subcellular location">
    <subcellularLocation>
        <location evidence="1 10">Golgi apparatus membrane</location>
        <topology evidence="1 10">Single-pass type II membrane protein</topology>
    </subcellularLocation>
</comment>
<evidence type="ECO:0000256" key="4">
    <source>
        <dbReference type="ARBA" id="ARBA00022679"/>
    </source>
</evidence>
<evidence type="ECO:0000256" key="6">
    <source>
        <dbReference type="ARBA" id="ARBA00022968"/>
    </source>
</evidence>
<dbReference type="Proteomes" id="UP000230233">
    <property type="component" value="Chromosome IV"/>
</dbReference>
<keyword evidence="12" id="KW-1185">Reference proteome</keyword>
<dbReference type="PANTHER" id="PTHR11214">
    <property type="entry name" value="BETA-1,3-N-ACETYLGLUCOSAMINYLTRANSFERASE"/>
    <property type="match status" value="1"/>
</dbReference>
<dbReference type="InterPro" id="IPR002659">
    <property type="entry name" value="Glyco_trans_31"/>
</dbReference>
<dbReference type="Pfam" id="PF01762">
    <property type="entry name" value="Galactosyl_T"/>
    <property type="match status" value="1"/>
</dbReference>
<keyword evidence="6 10" id="KW-0735">Signal-anchor</keyword>
<dbReference type="PANTHER" id="PTHR11214:SF349">
    <property type="entry name" value="BETA-1,3-GALACTOSYLTRANSFERASE BRN"/>
    <property type="match status" value="1"/>
</dbReference>
<evidence type="ECO:0000256" key="3">
    <source>
        <dbReference type="ARBA" id="ARBA00022676"/>
    </source>
</evidence>
<accession>A0A2G5U4Q4</accession>
<dbReference type="EC" id="2.4.1.-" evidence="10"/>
<evidence type="ECO:0000256" key="1">
    <source>
        <dbReference type="ARBA" id="ARBA00004323"/>
    </source>
</evidence>
<comment type="similarity">
    <text evidence="2 10">Belongs to the glycosyltransferase 31 family.</text>
</comment>
<dbReference type="GO" id="GO:0016758">
    <property type="term" value="F:hexosyltransferase activity"/>
    <property type="evidence" value="ECO:0007669"/>
    <property type="project" value="InterPro"/>
</dbReference>
<evidence type="ECO:0000313" key="11">
    <source>
        <dbReference type="EMBL" id="PIC34520.1"/>
    </source>
</evidence>
<dbReference type="AlphaFoldDB" id="A0A2G5U4Q4"/>
<protein>
    <recommendedName>
        <fullName evidence="10">Hexosyltransferase</fullName>
        <ecNumber evidence="10">2.4.1.-</ecNumber>
    </recommendedName>
</protein>
<evidence type="ECO:0000256" key="9">
    <source>
        <dbReference type="ARBA" id="ARBA00023136"/>
    </source>
</evidence>
<keyword evidence="9 10" id="KW-0472">Membrane</keyword>
<dbReference type="OrthoDB" id="5957813at2759"/>
<proteinExistence type="inferred from homology"/>
<evidence type="ECO:0000256" key="2">
    <source>
        <dbReference type="ARBA" id="ARBA00008661"/>
    </source>
</evidence>
<evidence type="ECO:0000256" key="5">
    <source>
        <dbReference type="ARBA" id="ARBA00022692"/>
    </source>
</evidence>
<reference evidence="12" key="1">
    <citation type="submission" date="2017-10" db="EMBL/GenBank/DDBJ databases">
        <title>Rapid genome shrinkage in a self-fertile nematode reveals novel sperm competition proteins.</title>
        <authorList>
            <person name="Yin D."/>
            <person name="Schwarz E.M."/>
            <person name="Thomas C.G."/>
            <person name="Felde R.L."/>
            <person name="Korf I.F."/>
            <person name="Cutter A.D."/>
            <person name="Schartner C.M."/>
            <person name="Ralston E.J."/>
            <person name="Meyer B.J."/>
            <person name="Haag E.S."/>
        </authorList>
    </citation>
    <scope>NUCLEOTIDE SEQUENCE [LARGE SCALE GENOMIC DNA]</scope>
    <source>
        <strain evidence="12">JU1422</strain>
    </source>
</reference>
<dbReference type="GO" id="GO:0000139">
    <property type="term" value="C:Golgi membrane"/>
    <property type="evidence" value="ECO:0007669"/>
    <property type="project" value="UniProtKB-SubCell"/>
</dbReference>
<dbReference type="Gene3D" id="3.90.550.50">
    <property type="match status" value="1"/>
</dbReference>
<keyword evidence="5 10" id="KW-0812">Transmembrane</keyword>
<dbReference type="EMBL" id="PDUG01000004">
    <property type="protein sequence ID" value="PIC34520.1"/>
    <property type="molecule type" value="Genomic_DNA"/>
</dbReference>
<comment type="caution">
    <text evidence="11">The sequence shown here is derived from an EMBL/GenBank/DDBJ whole genome shotgun (WGS) entry which is preliminary data.</text>
</comment>
<evidence type="ECO:0000256" key="8">
    <source>
        <dbReference type="ARBA" id="ARBA00023034"/>
    </source>
</evidence>